<dbReference type="PANTHER" id="PTHR42855">
    <property type="entry name" value="ABC TRANSPORTER ATP-BINDING SUBUNIT"/>
    <property type="match status" value="1"/>
</dbReference>
<evidence type="ECO:0000256" key="2">
    <source>
        <dbReference type="ARBA" id="ARBA00022840"/>
    </source>
</evidence>
<dbReference type="GO" id="GO:0003677">
    <property type="term" value="F:DNA binding"/>
    <property type="evidence" value="ECO:0007669"/>
    <property type="project" value="InterPro"/>
</dbReference>
<proteinExistence type="predicted"/>
<dbReference type="PATRIC" id="fig|942150.3.peg.720"/>
<dbReference type="PROSITE" id="PS00211">
    <property type="entry name" value="ABC_TRANSPORTER_1"/>
    <property type="match status" value="1"/>
</dbReference>
<accession>A0A0R2MBG2</accession>
<dbReference type="OrthoDB" id="9760950at2"/>
<organism evidence="4 5">
    <name type="scientific">Lactiplantibacillus xiangfangensis</name>
    <dbReference type="NCBI Taxonomy" id="942150"/>
    <lineage>
        <taxon>Bacteria</taxon>
        <taxon>Bacillati</taxon>
        <taxon>Bacillota</taxon>
        <taxon>Bacilli</taxon>
        <taxon>Lactobacillales</taxon>
        <taxon>Lactobacillaceae</taxon>
        <taxon>Lactiplantibacillus</taxon>
    </lineage>
</organism>
<dbReference type="SUPFAM" id="SSF52540">
    <property type="entry name" value="P-loop containing nucleoside triphosphate hydrolases"/>
    <property type="match status" value="2"/>
</dbReference>
<dbReference type="SMART" id="SM00382">
    <property type="entry name" value="AAA"/>
    <property type="match status" value="2"/>
</dbReference>
<evidence type="ECO:0000313" key="4">
    <source>
        <dbReference type="EMBL" id="KRO08611.1"/>
    </source>
</evidence>
<dbReference type="InterPro" id="IPR037118">
    <property type="entry name" value="Val-tRNA_synth_C_sf"/>
</dbReference>
<keyword evidence="1" id="KW-0547">Nucleotide-binding</keyword>
<dbReference type="RefSeq" id="WP_057707196.1">
    <property type="nucleotide sequence ID" value="NZ_JQCL01000080.1"/>
</dbReference>
<dbReference type="Proteomes" id="UP000051783">
    <property type="component" value="Unassembled WGS sequence"/>
</dbReference>
<feature type="domain" description="ABC transporter" evidence="3">
    <location>
        <begin position="4"/>
        <end position="255"/>
    </location>
</feature>
<dbReference type="PROSITE" id="PS50893">
    <property type="entry name" value="ABC_TRANSPORTER_2"/>
    <property type="match status" value="2"/>
</dbReference>
<dbReference type="Pfam" id="PF12848">
    <property type="entry name" value="ABC_tran_Xtn"/>
    <property type="match status" value="1"/>
</dbReference>
<evidence type="ECO:0000313" key="5">
    <source>
        <dbReference type="Proteomes" id="UP000051783"/>
    </source>
</evidence>
<reference evidence="4 5" key="1">
    <citation type="journal article" date="2015" name="Genome Announc.">
        <title>Expanding the biotechnology potential of lactobacilli through comparative genomics of 213 strains and associated genera.</title>
        <authorList>
            <person name="Sun Z."/>
            <person name="Harris H.M."/>
            <person name="McCann A."/>
            <person name="Guo C."/>
            <person name="Argimon S."/>
            <person name="Zhang W."/>
            <person name="Yang X."/>
            <person name="Jeffery I.B."/>
            <person name="Cooney J.C."/>
            <person name="Kagawa T.F."/>
            <person name="Liu W."/>
            <person name="Song Y."/>
            <person name="Salvetti E."/>
            <person name="Wrobel A."/>
            <person name="Rasinkangas P."/>
            <person name="Parkhill J."/>
            <person name="Rea M.C."/>
            <person name="O'Sullivan O."/>
            <person name="Ritari J."/>
            <person name="Douillard F.P."/>
            <person name="Paul Ross R."/>
            <person name="Yang R."/>
            <person name="Briner A.E."/>
            <person name="Felis G.E."/>
            <person name="de Vos W.M."/>
            <person name="Barrangou R."/>
            <person name="Klaenhammer T.R."/>
            <person name="Caufield P.W."/>
            <person name="Cui Y."/>
            <person name="Zhang H."/>
            <person name="O'Toole P.W."/>
        </authorList>
    </citation>
    <scope>NUCLEOTIDE SEQUENCE [LARGE SCALE GENOMIC DNA]</scope>
    <source>
        <strain evidence="4 5">LMG 26013</strain>
    </source>
</reference>
<protein>
    <submittedName>
        <fullName evidence="4">Abc transporter, atp-binding protein</fullName>
    </submittedName>
</protein>
<dbReference type="Gene3D" id="3.40.50.300">
    <property type="entry name" value="P-loop containing nucleotide triphosphate hydrolases"/>
    <property type="match status" value="2"/>
</dbReference>
<dbReference type="FunFam" id="3.40.50.300:FF:000011">
    <property type="entry name" value="Putative ABC transporter ATP-binding component"/>
    <property type="match status" value="1"/>
</dbReference>
<dbReference type="InterPro" id="IPR003439">
    <property type="entry name" value="ABC_transporter-like_ATP-bd"/>
</dbReference>
<dbReference type="Pfam" id="PF00005">
    <property type="entry name" value="ABC_tran"/>
    <property type="match status" value="2"/>
</dbReference>
<dbReference type="GO" id="GO:0016887">
    <property type="term" value="F:ATP hydrolysis activity"/>
    <property type="evidence" value="ECO:0007669"/>
    <property type="project" value="InterPro"/>
</dbReference>
<dbReference type="InterPro" id="IPR017871">
    <property type="entry name" value="ABC_transporter-like_CS"/>
</dbReference>
<evidence type="ECO:0000256" key="1">
    <source>
        <dbReference type="ARBA" id="ARBA00022741"/>
    </source>
</evidence>
<keyword evidence="2 4" id="KW-0067">ATP-binding</keyword>
<name>A0A0R2MBG2_9LACO</name>
<dbReference type="PANTHER" id="PTHR42855:SF1">
    <property type="entry name" value="ABC TRANSPORTER DOMAIN-CONTAINING PROTEIN"/>
    <property type="match status" value="1"/>
</dbReference>
<dbReference type="GO" id="GO:0005524">
    <property type="term" value="F:ATP binding"/>
    <property type="evidence" value="ECO:0007669"/>
    <property type="project" value="UniProtKB-KW"/>
</dbReference>
<dbReference type="AlphaFoldDB" id="A0A0R2MBG2"/>
<feature type="domain" description="ABC transporter" evidence="3">
    <location>
        <begin position="320"/>
        <end position="538"/>
    </location>
</feature>
<dbReference type="InterPro" id="IPR032781">
    <property type="entry name" value="ABC_tran_Xtn"/>
</dbReference>
<gene>
    <name evidence="4" type="ORF">IV64_GL000703</name>
</gene>
<dbReference type="Gene3D" id="1.10.287.380">
    <property type="entry name" value="Valyl-tRNA synthetase, C-terminal domain"/>
    <property type="match status" value="1"/>
</dbReference>
<comment type="caution">
    <text evidence="4">The sequence shown here is derived from an EMBL/GenBank/DDBJ whole genome shotgun (WGS) entry which is preliminary data.</text>
</comment>
<dbReference type="EMBL" id="JQCL01000080">
    <property type="protein sequence ID" value="KRO08611.1"/>
    <property type="molecule type" value="Genomic_DNA"/>
</dbReference>
<sequence>MQTLRAEHLTRTYGEKTLFQDISFIVNEHDRIGVIGVNGSGKTNLLDVLAGVTAPEAGELVKPKNYTIGYLKQKPELNQDLTVIDAVLAGSQKIFRTIRHYEQTLAAYAKAPEDPATQQAYVDAEDRMNQEDAWTAESDVKTILTQLHITDLTQVVKQMSGGQQKRVGLAQVLIQAPDLLLLDEPTNHLDFDSIEWLESYLSSYKGALIVVTHDRYFLDQVANQMFELSFGELYKYTGNYQDFVQAKAERVSRDVTAEHKQQQLYKKELAWMRAGAPARSTKQQGRINRFNDLKDNLNTLQVDGNVDISLGQQRLGKKVIELKDASLAFDGQSILNDFSMLIQANDRIGITGINGAGKSSLLNVIAGRLPLDSGTVTIGETVKMAYYTQQTEPIPGDKRIINYLQDVGETVLNKQGEHVSVTELLEEFLFPRSMHGTLIRKLSGGEQRRLYLLKLLMQQPNVLLLDEPTNDLDIGTLTVLENYLSDFAGTVITVSHDRYFLDKVGTKLLIFDGHGQIERYAGRFSSYLKEQKQAENQVATATKTKSAVKTDEKADAKPKEKVKLTYAEQLEYEKIEGVIEKLDGHKSEIEQSMADNASDYGKLADLQKELTKTEQEIDTKMDRWDYLSQFAEA</sequence>
<keyword evidence="5" id="KW-1185">Reference proteome</keyword>
<evidence type="ECO:0000259" key="3">
    <source>
        <dbReference type="PROSITE" id="PS50893"/>
    </source>
</evidence>
<dbReference type="InterPro" id="IPR027417">
    <property type="entry name" value="P-loop_NTPase"/>
</dbReference>
<dbReference type="STRING" id="942150.IV64_GL000703"/>
<dbReference type="InterPro" id="IPR032524">
    <property type="entry name" value="ABC_tran_C"/>
</dbReference>
<dbReference type="Pfam" id="PF16326">
    <property type="entry name" value="ABC_tran_CTD"/>
    <property type="match status" value="1"/>
</dbReference>
<dbReference type="CDD" id="cd03221">
    <property type="entry name" value="ABCF_EF-3"/>
    <property type="match status" value="2"/>
</dbReference>
<dbReference type="InterPro" id="IPR051309">
    <property type="entry name" value="ABCF_ATPase"/>
</dbReference>
<dbReference type="InterPro" id="IPR003593">
    <property type="entry name" value="AAA+_ATPase"/>
</dbReference>